<sequence length="234" mass="25827">MGLGAGAGAGAATAGACAAARAGATAGGVPPAVIWARRSTMSWKTVLAVVSGWLAKLNKKFFGGDEGDTSSFEPDASTHLQRCITPASSFKLSAMAPREKTTPEQKVHLMARMDEYLEARKHNALTRFWLIIFQSWWSLWPAQEDMSIENPEEQRVAHARAIEKQEEYIKVWYRNRSSLARAWSHASGTTEVVVQHVKTTRCLQPIEVYTKKFYKTRVAIDTTGLGKKACLKAI</sequence>
<comment type="caution">
    <text evidence="1">The sequence shown here is derived from an EMBL/GenBank/DDBJ whole genome shotgun (WGS) entry which is preliminary data.</text>
</comment>
<evidence type="ECO:0000313" key="2">
    <source>
        <dbReference type="Proteomes" id="UP000807025"/>
    </source>
</evidence>
<proteinExistence type="predicted"/>
<evidence type="ECO:0000313" key="1">
    <source>
        <dbReference type="EMBL" id="KAF9487377.1"/>
    </source>
</evidence>
<gene>
    <name evidence="1" type="ORF">BDN71DRAFT_1436900</name>
</gene>
<protein>
    <submittedName>
        <fullName evidence="1">Uncharacterized protein</fullName>
    </submittedName>
</protein>
<accession>A0A9P5ZFM2</accession>
<dbReference type="Proteomes" id="UP000807025">
    <property type="component" value="Unassembled WGS sequence"/>
</dbReference>
<reference evidence="1" key="1">
    <citation type="submission" date="2020-11" db="EMBL/GenBank/DDBJ databases">
        <authorList>
            <consortium name="DOE Joint Genome Institute"/>
            <person name="Ahrendt S."/>
            <person name="Riley R."/>
            <person name="Andreopoulos W."/>
            <person name="Labutti K."/>
            <person name="Pangilinan J."/>
            <person name="Ruiz-Duenas F.J."/>
            <person name="Barrasa J.M."/>
            <person name="Sanchez-Garcia M."/>
            <person name="Camarero S."/>
            <person name="Miyauchi S."/>
            <person name="Serrano A."/>
            <person name="Linde D."/>
            <person name="Babiker R."/>
            <person name="Drula E."/>
            <person name="Ayuso-Fernandez I."/>
            <person name="Pacheco R."/>
            <person name="Padilla G."/>
            <person name="Ferreira P."/>
            <person name="Barriuso J."/>
            <person name="Kellner H."/>
            <person name="Castanera R."/>
            <person name="Alfaro M."/>
            <person name="Ramirez L."/>
            <person name="Pisabarro A.G."/>
            <person name="Kuo A."/>
            <person name="Tritt A."/>
            <person name="Lipzen A."/>
            <person name="He G."/>
            <person name="Yan M."/>
            <person name="Ng V."/>
            <person name="Cullen D."/>
            <person name="Martin F."/>
            <person name="Rosso M.-N."/>
            <person name="Henrissat B."/>
            <person name="Hibbett D."/>
            <person name="Martinez A.T."/>
            <person name="Grigoriev I.V."/>
        </authorList>
    </citation>
    <scope>NUCLEOTIDE SEQUENCE</scope>
    <source>
        <strain evidence="1">ATCC 90797</strain>
    </source>
</reference>
<name>A0A9P5ZFM2_PLEER</name>
<dbReference type="EMBL" id="MU154784">
    <property type="protein sequence ID" value="KAF9487377.1"/>
    <property type="molecule type" value="Genomic_DNA"/>
</dbReference>
<dbReference type="OrthoDB" id="2803872at2759"/>
<organism evidence="1 2">
    <name type="scientific">Pleurotus eryngii</name>
    <name type="common">Boletus of the steppes</name>
    <dbReference type="NCBI Taxonomy" id="5323"/>
    <lineage>
        <taxon>Eukaryota</taxon>
        <taxon>Fungi</taxon>
        <taxon>Dikarya</taxon>
        <taxon>Basidiomycota</taxon>
        <taxon>Agaricomycotina</taxon>
        <taxon>Agaricomycetes</taxon>
        <taxon>Agaricomycetidae</taxon>
        <taxon>Agaricales</taxon>
        <taxon>Pleurotineae</taxon>
        <taxon>Pleurotaceae</taxon>
        <taxon>Pleurotus</taxon>
    </lineage>
</organism>
<keyword evidence="2" id="KW-1185">Reference proteome</keyword>
<dbReference type="AlphaFoldDB" id="A0A9P5ZFM2"/>